<name>N1QZH4_AEGTA</name>
<evidence type="ECO:0000313" key="1">
    <source>
        <dbReference type="EnsemblPlants" id="EMT14732"/>
    </source>
</evidence>
<sequence length="64" mass="6773">MEKVELVEPPESAAVGERVTFAGFSGEPEASLNAKSKTWEKLSADLHSNGDTLVVNRSIWAAGG</sequence>
<dbReference type="PANTHER" id="PTHR11586">
    <property type="entry name" value="TRNA-AMINOACYLATION COFACTOR ARC1 FAMILY MEMBER"/>
    <property type="match status" value="1"/>
</dbReference>
<dbReference type="Gene3D" id="2.40.50.140">
    <property type="entry name" value="Nucleic acid-binding proteins"/>
    <property type="match status" value="1"/>
</dbReference>
<reference evidence="1" key="1">
    <citation type="submission" date="2015-06" db="UniProtKB">
        <authorList>
            <consortium name="EnsemblPlants"/>
        </authorList>
    </citation>
    <scope>IDENTIFICATION</scope>
</reference>
<dbReference type="AlphaFoldDB" id="N1QZH4"/>
<proteinExistence type="predicted"/>
<dbReference type="InterPro" id="IPR051270">
    <property type="entry name" value="Tyrosine-tRNA_ligase_regulator"/>
</dbReference>
<dbReference type="InterPro" id="IPR012340">
    <property type="entry name" value="NA-bd_OB-fold"/>
</dbReference>
<dbReference type="PANTHER" id="PTHR11586:SF33">
    <property type="entry name" value="AMINOACYL TRNA SYNTHASE COMPLEX-INTERACTING MULTIFUNCTIONAL PROTEIN 1"/>
    <property type="match status" value="1"/>
</dbReference>
<accession>N1QZH4</accession>
<dbReference type="SUPFAM" id="SSF50249">
    <property type="entry name" value="Nucleic acid-binding proteins"/>
    <property type="match status" value="1"/>
</dbReference>
<evidence type="ECO:0008006" key="2">
    <source>
        <dbReference type="Google" id="ProtNLM"/>
    </source>
</evidence>
<organism evidence="1">
    <name type="scientific">Aegilops tauschii</name>
    <name type="common">Tausch's goatgrass</name>
    <name type="synonym">Aegilops squarrosa</name>
    <dbReference type="NCBI Taxonomy" id="37682"/>
    <lineage>
        <taxon>Eukaryota</taxon>
        <taxon>Viridiplantae</taxon>
        <taxon>Streptophyta</taxon>
        <taxon>Embryophyta</taxon>
        <taxon>Tracheophyta</taxon>
        <taxon>Spermatophyta</taxon>
        <taxon>Magnoliopsida</taxon>
        <taxon>Liliopsida</taxon>
        <taxon>Poales</taxon>
        <taxon>Poaceae</taxon>
        <taxon>BOP clade</taxon>
        <taxon>Pooideae</taxon>
        <taxon>Triticodae</taxon>
        <taxon>Triticeae</taxon>
        <taxon>Triticinae</taxon>
        <taxon>Aegilops</taxon>
    </lineage>
</organism>
<dbReference type="EnsemblPlants" id="EMT14732">
    <property type="protein sequence ID" value="EMT14732"/>
    <property type="gene ID" value="F775_44041"/>
</dbReference>
<protein>
    <recommendedName>
        <fullName evidence="2">tRNA-binding domain-containing protein</fullName>
    </recommendedName>
</protein>